<feature type="transmembrane region" description="Helical" evidence="1">
    <location>
        <begin position="66"/>
        <end position="87"/>
    </location>
</feature>
<feature type="transmembrane region" description="Helical" evidence="1">
    <location>
        <begin position="203"/>
        <end position="224"/>
    </location>
</feature>
<keyword evidence="1" id="KW-0472">Membrane</keyword>
<evidence type="ECO:0000313" key="4">
    <source>
        <dbReference type="Proteomes" id="UP000257136"/>
    </source>
</evidence>
<sequence>MFLEQGINEKNKFWNYLLGLVIIVVASFLGQIPMLAMILFETAFKGKSYPTTDAELLHFFEPNLNLFLLLISYVAALGGVYFVVRFLHQQTFLSIVTTRKKIDWKRVLFSFSIWTLITIVSTLVTYYLNPSDFEINFQPIPFLILLVIAVLLIPVQTTVEELIFRGYLMQGFANLSRNKWLPLLMTSAIFGLLHLSNPEVSKIGNIIMVYYIGTGLLLGIITLMDDGMELALGFHAANNLIGALLVTSDWTAFQTYSIFKDVSEPEAGFDIIFPVIVIYPLLLLIFGYKYKWTEWVKKLTESI</sequence>
<dbReference type="EMBL" id="QUNI01000002">
    <property type="protein sequence ID" value="REH00887.1"/>
    <property type="molecule type" value="Genomic_DNA"/>
</dbReference>
<proteinExistence type="predicted"/>
<accession>A0A3E0EUV8</accession>
<keyword evidence="1" id="KW-0812">Transmembrane</keyword>
<reference evidence="3 4" key="1">
    <citation type="submission" date="2018-08" db="EMBL/GenBank/DDBJ databases">
        <title>Genomic Encyclopedia of Archaeal and Bacterial Type Strains, Phase II (KMG-II): from individual species to whole genera.</title>
        <authorList>
            <person name="Goeker M."/>
        </authorList>
    </citation>
    <scope>NUCLEOTIDE SEQUENCE [LARGE SCALE GENOMIC DNA]</scope>
    <source>
        <strain evidence="3 4">DSM 100880</strain>
    </source>
</reference>
<name>A0A3E0EUV8_9FLAO</name>
<dbReference type="RefSeq" id="WP_115810356.1">
    <property type="nucleotide sequence ID" value="NZ_QUNI01000002.1"/>
</dbReference>
<dbReference type="Proteomes" id="UP000257136">
    <property type="component" value="Unassembled WGS sequence"/>
</dbReference>
<dbReference type="OrthoDB" id="2806188at2"/>
<keyword evidence="1" id="KW-1133">Transmembrane helix</keyword>
<feature type="transmembrane region" description="Helical" evidence="1">
    <location>
        <begin position="180"/>
        <end position="197"/>
    </location>
</feature>
<feature type="domain" description="CAAX prenyl protease 2/Lysostaphin resistance protein A-like" evidence="2">
    <location>
        <begin position="143"/>
        <end position="241"/>
    </location>
</feature>
<feature type="transmembrane region" description="Helical" evidence="1">
    <location>
        <begin position="16"/>
        <end position="40"/>
    </location>
</feature>
<keyword evidence="4" id="KW-1185">Reference proteome</keyword>
<comment type="caution">
    <text evidence="3">The sequence shown here is derived from an EMBL/GenBank/DDBJ whole genome shotgun (WGS) entry which is preliminary data.</text>
</comment>
<dbReference type="Pfam" id="PF02517">
    <property type="entry name" value="Rce1-like"/>
    <property type="match status" value="1"/>
</dbReference>
<feature type="transmembrane region" description="Helical" evidence="1">
    <location>
        <begin position="107"/>
        <end position="128"/>
    </location>
</feature>
<evidence type="ECO:0000256" key="1">
    <source>
        <dbReference type="SAM" id="Phobius"/>
    </source>
</evidence>
<evidence type="ECO:0000313" key="3">
    <source>
        <dbReference type="EMBL" id="REH00887.1"/>
    </source>
</evidence>
<dbReference type="PANTHER" id="PTHR39430">
    <property type="entry name" value="MEMBRANE-ASSOCIATED PROTEASE-RELATED"/>
    <property type="match status" value="1"/>
</dbReference>
<gene>
    <name evidence="3" type="ORF">C8P67_102138</name>
</gene>
<protein>
    <recommendedName>
        <fullName evidence="2">CAAX prenyl protease 2/Lysostaphin resistance protein A-like domain-containing protein</fullName>
    </recommendedName>
</protein>
<feature type="transmembrane region" description="Helical" evidence="1">
    <location>
        <begin position="140"/>
        <end position="159"/>
    </location>
</feature>
<dbReference type="GO" id="GO:0004175">
    <property type="term" value="F:endopeptidase activity"/>
    <property type="evidence" value="ECO:0007669"/>
    <property type="project" value="UniProtKB-ARBA"/>
</dbReference>
<feature type="transmembrane region" description="Helical" evidence="1">
    <location>
        <begin position="271"/>
        <end position="288"/>
    </location>
</feature>
<dbReference type="GO" id="GO:0080120">
    <property type="term" value="P:CAAX-box protein maturation"/>
    <property type="evidence" value="ECO:0007669"/>
    <property type="project" value="UniProtKB-ARBA"/>
</dbReference>
<dbReference type="AlphaFoldDB" id="A0A3E0EUV8"/>
<dbReference type="InterPro" id="IPR003675">
    <property type="entry name" value="Rce1/LyrA-like_dom"/>
</dbReference>
<evidence type="ECO:0000259" key="2">
    <source>
        <dbReference type="Pfam" id="PF02517"/>
    </source>
</evidence>
<dbReference type="PANTHER" id="PTHR39430:SF1">
    <property type="entry name" value="PROTEASE"/>
    <property type="match status" value="1"/>
</dbReference>
<feature type="transmembrane region" description="Helical" evidence="1">
    <location>
        <begin position="236"/>
        <end position="259"/>
    </location>
</feature>
<organism evidence="3 4">
    <name type="scientific">Flavobacterium aquicola</name>
    <dbReference type="NCBI Taxonomy" id="1682742"/>
    <lineage>
        <taxon>Bacteria</taxon>
        <taxon>Pseudomonadati</taxon>
        <taxon>Bacteroidota</taxon>
        <taxon>Flavobacteriia</taxon>
        <taxon>Flavobacteriales</taxon>
        <taxon>Flavobacteriaceae</taxon>
        <taxon>Flavobacterium</taxon>
    </lineage>
</organism>